<dbReference type="SUPFAM" id="SSF56935">
    <property type="entry name" value="Porins"/>
    <property type="match status" value="1"/>
</dbReference>
<accession>A0A9D2UIU1</accession>
<evidence type="ECO:0000313" key="2">
    <source>
        <dbReference type="EMBL" id="HJD53233.1"/>
    </source>
</evidence>
<comment type="caution">
    <text evidence="2">The sequence shown here is derived from an EMBL/GenBank/DDBJ whole genome shotgun (WGS) entry which is preliminary data.</text>
</comment>
<dbReference type="Proteomes" id="UP000787625">
    <property type="component" value="Unassembled WGS sequence"/>
</dbReference>
<evidence type="ECO:0000256" key="1">
    <source>
        <dbReference type="SAM" id="SignalP"/>
    </source>
</evidence>
<proteinExistence type="predicted"/>
<dbReference type="InterPro" id="IPR023614">
    <property type="entry name" value="Porin_dom_sf"/>
</dbReference>
<reference evidence="2" key="2">
    <citation type="submission" date="2021-04" db="EMBL/GenBank/DDBJ databases">
        <authorList>
            <person name="Gilroy R."/>
        </authorList>
    </citation>
    <scope>NUCLEOTIDE SEQUENCE</scope>
    <source>
        <strain evidence="2">MalCec1-1739</strain>
    </source>
</reference>
<dbReference type="Gene3D" id="2.40.160.10">
    <property type="entry name" value="Porin"/>
    <property type="match status" value="1"/>
</dbReference>
<name>A0A9D2UIU1_9BACT</name>
<dbReference type="AlphaFoldDB" id="A0A9D2UIU1"/>
<sequence length="369" mass="41765">MIPDGRQLGRVAYHFNNAMMRLKRFISLLAMAAICTLAGAQEVNKAKELFDTMSKYFSLKAYGQFAYEYESKDKTNSFYTRRIILFGNVNLHKRLELFYMFSAASGFKPLEVGGKIKICDEFNVSVGQMKVPYTMQAMMSLSKDELIEGALPANYIANVDASDEAYSGGTSHGGRDFGIMIEGSAINIPSSDKKLLDYKVGLFNGQGINQKDKNNHKDVCVYLALNPLSCLKVTGGTYLGKARALADRPEDRIVNGTDYTRNRWFAGFQLTTKPVMLRAEYLEGKNNESIARGAYATTMVRMWKNLDLLGSVAYLKKNKDAHGDTYRYVAGVEYRFFARCRFQLQYQREHDNYTHTDNNQLITQLQLGF</sequence>
<dbReference type="EMBL" id="DWUP01000128">
    <property type="protein sequence ID" value="HJD53233.1"/>
    <property type="molecule type" value="Genomic_DNA"/>
</dbReference>
<gene>
    <name evidence="2" type="ORF">IAA93_05870</name>
</gene>
<feature type="signal peptide" evidence="1">
    <location>
        <begin position="1"/>
        <end position="32"/>
    </location>
</feature>
<protein>
    <submittedName>
        <fullName evidence="2">OprO/OprP family phosphate-selective porin</fullName>
    </submittedName>
</protein>
<keyword evidence="1" id="KW-0732">Signal</keyword>
<organism evidence="2 3">
    <name type="scientific">Candidatus Avibacteroides avistercoris</name>
    <dbReference type="NCBI Taxonomy" id="2840690"/>
    <lineage>
        <taxon>Bacteria</taxon>
        <taxon>Pseudomonadati</taxon>
        <taxon>Bacteroidota</taxon>
        <taxon>Bacteroidia</taxon>
        <taxon>Bacteroidales</taxon>
        <taxon>Bacteroidaceae</taxon>
        <taxon>Bacteroidaceae incertae sedis</taxon>
        <taxon>Candidatus Avibacteroides</taxon>
    </lineage>
</organism>
<evidence type="ECO:0000313" key="3">
    <source>
        <dbReference type="Proteomes" id="UP000787625"/>
    </source>
</evidence>
<feature type="chain" id="PRO_5039160386" evidence="1">
    <location>
        <begin position="33"/>
        <end position="369"/>
    </location>
</feature>
<reference evidence="2" key="1">
    <citation type="journal article" date="2021" name="PeerJ">
        <title>Extensive microbial diversity within the chicken gut microbiome revealed by metagenomics and culture.</title>
        <authorList>
            <person name="Gilroy R."/>
            <person name="Ravi A."/>
            <person name="Getino M."/>
            <person name="Pursley I."/>
            <person name="Horton D.L."/>
            <person name="Alikhan N.F."/>
            <person name="Baker D."/>
            <person name="Gharbi K."/>
            <person name="Hall N."/>
            <person name="Watson M."/>
            <person name="Adriaenssens E.M."/>
            <person name="Foster-Nyarko E."/>
            <person name="Jarju S."/>
            <person name="Secka A."/>
            <person name="Antonio M."/>
            <person name="Oren A."/>
            <person name="Chaudhuri R.R."/>
            <person name="La Ragione R."/>
            <person name="Hildebrand F."/>
            <person name="Pallen M.J."/>
        </authorList>
    </citation>
    <scope>NUCLEOTIDE SEQUENCE</scope>
    <source>
        <strain evidence="2">MalCec1-1739</strain>
    </source>
</reference>